<dbReference type="GO" id="GO:0017059">
    <property type="term" value="C:serine palmitoyltransferase complex"/>
    <property type="evidence" value="ECO:0007669"/>
    <property type="project" value="EnsemblFungi"/>
</dbReference>
<dbReference type="FunCoup" id="G0VGS6">
    <property type="interactions" value="951"/>
</dbReference>
<proteinExistence type="inferred from homology"/>
<evidence type="ECO:0000256" key="6">
    <source>
        <dbReference type="ARBA" id="ARBA00022679"/>
    </source>
</evidence>
<evidence type="ECO:0000313" key="13">
    <source>
        <dbReference type="Proteomes" id="UP000001640"/>
    </source>
</evidence>
<sequence>MSILQVNDTSIPDVLPPSIPIPNFIVTSFSFIWYHLYTNILRIPGGPYIIHYINKSYDDDPYRTWVEIGLVLYAIYYYLSKPRQKKGLQSNRPKLSPQEVDSLIDEWQPELLVENTELSKQSWRLASIPEIVDGGIDTHIDLTRNFGKERFNNVFNMASNNFLQMSKWPEVIELVKKTIKNYGVGACGPAGFYGNQDVHYTLEYDLAEFFGTEGAVLYGQDFCVASSVLPAFTKRGDVIVADDQVSLALQNALQLSRSTVYYFEHNNMESLENLLAELTDLEKKDKPPAIPRKFIVTEGLFENSGDIAPLPELVKLKEKYKFRLFVDENLSIGVLGATGRGLAEHYGMNRATAIDITIGSLATAIGSSGGFCLGDSVMSQHQRIGSNAYCFSASLPAYTVTTGSKILELLNKDTVVVPQLQYLSQLLFNFFTKDLQLQKFIDVTSCINSPILHFQLTEEFRRARFNYSSEELFETISTLQKRNVTDKYIEPYENEEKFLQHIVDTILTKHNILITRNTIILKHETLPIVPSLKVCCNAGMDTQELQSAMEAIKASVLECCTTAN</sequence>
<reference evidence="12 13" key="1">
    <citation type="journal article" date="2011" name="Proc. Natl. Acad. Sci. U.S.A.">
        <title>Evolutionary erosion of yeast sex chromosomes by mating-type switching accidents.</title>
        <authorList>
            <person name="Gordon J.L."/>
            <person name="Armisen D."/>
            <person name="Proux-Wera E."/>
            <person name="Oheigeartaigh S.S."/>
            <person name="Byrne K.P."/>
            <person name="Wolfe K.H."/>
        </authorList>
    </citation>
    <scope>NUCLEOTIDE SEQUENCE [LARGE SCALE GENOMIC DNA]</scope>
    <source>
        <strain evidence="13">ATCC 76901 / BCRC 22586 / CBS 4309 / NBRC 1992 / NRRL Y-12630</strain>
    </source>
</reference>
<dbReference type="GO" id="GO:0004758">
    <property type="term" value="F:serine C-palmitoyltransferase activity"/>
    <property type="evidence" value="ECO:0007669"/>
    <property type="project" value="EnsemblFungi"/>
</dbReference>
<evidence type="ECO:0000256" key="3">
    <source>
        <dbReference type="ARBA" id="ARBA00004991"/>
    </source>
</evidence>
<dbReference type="Proteomes" id="UP000001640">
    <property type="component" value="Chromosome 6"/>
</dbReference>
<dbReference type="EMBL" id="HE576757">
    <property type="protein sequence ID" value="CCC70697.1"/>
    <property type="molecule type" value="Genomic_DNA"/>
</dbReference>
<comment type="pathway">
    <text evidence="3">Sphingolipid metabolism.</text>
</comment>
<dbReference type="PANTHER" id="PTHR13693">
    <property type="entry name" value="CLASS II AMINOTRANSFERASE/8-AMINO-7-OXONONANOATE SYNTHASE"/>
    <property type="match status" value="1"/>
</dbReference>
<keyword evidence="13" id="KW-1185">Reference proteome</keyword>
<accession>G0VGS6</accession>
<evidence type="ECO:0000256" key="7">
    <source>
        <dbReference type="ARBA" id="ARBA00022898"/>
    </source>
</evidence>
<comment type="similarity">
    <text evidence="4">Belongs to the class-II pyridoxal-phosphate-dependent aminotransferase family.</text>
</comment>
<dbReference type="GO" id="GO:0046513">
    <property type="term" value="P:ceramide biosynthetic process"/>
    <property type="evidence" value="ECO:0007669"/>
    <property type="project" value="TreeGrafter"/>
</dbReference>
<dbReference type="OMA" id="LTKYGCG"/>
<keyword evidence="8" id="KW-0746">Sphingolipid metabolism</keyword>
<dbReference type="KEGG" id="ncs:NCAS_0F02130"/>
<dbReference type="GO" id="GO:0030170">
    <property type="term" value="F:pyridoxal phosphate binding"/>
    <property type="evidence" value="ECO:0007669"/>
    <property type="project" value="InterPro"/>
</dbReference>
<dbReference type="EC" id="2.3.1.50" evidence="5"/>
<dbReference type="eggNOG" id="KOG1358">
    <property type="taxonomic scope" value="Eukaryota"/>
</dbReference>
<dbReference type="AlphaFoldDB" id="G0VGS6"/>
<dbReference type="Gene3D" id="3.40.640.10">
    <property type="entry name" value="Type I PLP-dependent aspartate aminotransferase-like (Major domain)"/>
    <property type="match status" value="1"/>
</dbReference>
<evidence type="ECO:0000256" key="1">
    <source>
        <dbReference type="ARBA" id="ARBA00001933"/>
    </source>
</evidence>
<evidence type="ECO:0000259" key="11">
    <source>
        <dbReference type="Pfam" id="PF00155"/>
    </source>
</evidence>
<dbReference type="OrthoDB" id="3168162at2759"/>
<protein>
    <recommendedName>
        <fullName evidence="5">serine C-palmitoyltransferase</fullName>
        <ecNumber evidence="5">2.3.1.50</ecNumber>
    </recommendedName>
</protein>
<keyword evidence="6" id="KW-0808">Transferase</keyword>
<dbReference type="InterPro" id="IPR050087">
    <property type="entry name" value="AON_synthase_class-II"/>
</dbReference>
<dbReference type="HOGENOM" id="CLU_015846_0_2_1"/>
<evidence type="ECO:0000256" key="10">
    <source>
        <dbReference type="ARBA" id="ARBA00023315"/>
    </source>
</evidence>
<dbReference type="PANTHER" id="PTHR13693:SF2">
    <property type="entry name" value="SERINE PALMITOYLTRANSFERASE 1"/>
    <property type="match status" value="1"/>
</dbReference>
<comment type="pathway">
    <text evidence="2">Lipid metabolism; sphingolipid metabolism.</text>
</comment>
<dbReference type="InterPro" id="IPR015424">
    <property type="entry name" value="PyrdxlP-dep_Trfase"/>
</dbReference>
<feature type="domain" description="Aminotransferase class I/classII large" evidence="11">
    <location>
        <begin position="153"/>
        <end position="552"/>
    </location>
</feature>
<comment type="cofactor">
    <cofactor evidence="1">
        <name>pyridoxal 5'-phosphate</name>
        <dbReference type="ChEBI" id="CHEBI:597326"/>
    </cofactor>
</comment>
<dbReference type="RefSeq" id="XP_003677052.1">
    <property type="nucleotide sequence ID" value="XM_003677004.1"/>
</dbReference>
<evidence type="ECO:0000256" key="9">
    <source>
        <dbReference type="ARBA" id="ARBA00023098"/>
    </source>
</evidence>
<dbReference type="GO" id="GO:0005783">
    <property type="term" value="C:endoplasmic reticulum"/>
    <property type="evidence" value="ECO:0007669"/>
    <property type="project" value="EnsemblFungi"/>
</dbReference>
<evidence type="ECO:0000256" key="8">
    <source>
        <dbReference type="ARBA" id="ARBA00022919"/>
    </source>
</evidence>
<evidence type="ECO:0000256" key="5">
    <source>
        <dbReference type="ARBA" id="ARBA00013220"/>
    </source>
</evidence>
<dbReference type="STRING" id="1064592.G0VGS6"/>
<dbReference type="InterPro" id="IPR015421">
    <property type="entry name" value="PyrdxlP-dep_Trfase_major"/>
</dbReference>
<dbReference type="SUPFAM" id="SSF53383">
    <property type="entry name" value="PLP-dependent transferases"/>
    <property type="match status" value="1"/>
</dbReference>
<evidence type="ECO:0000256" key="4">
    <source>
        <dbReference type="ARBA" id="ARBA00008392"/>
    </source>
</evidence>
<reference key="2">
    <citation type="submission" date="2011-08" db="EMBL/GenBank/DDBJ databases">
        <title>Genome sequence of Naumovozyma castellii.</title>
        <authorList>
            <person name="Gordon J.L."/>
            <person name="Armisen D."/>
            <person name="Proux-Wera E."/>
            <person name="OhEigeartaigh S.S."/>
            <person name="Byrne K.P."/>
            <person name="Wolfe K.H."/>
        </authorList>
    </citation>
    <scope>NUCLEOTIDE SEQUENCE</scope>
    <source>
        <strain>Type strain:CBS 4309</strain>
    </source>
</reference>
<dbReference type="Pfam" id="PF00155">
    <property type="entry name" value="Aminotran_1_2"/>
    <property type="match status" value="1"/>
</dbReference>
<dbReference type="GeneID" id="96904345"/>
<keyword evidence="9" id="KW-0443">Lipid metabolism</keyword>
<keyword evidence="7" id="KW-0663">Pyridoxal phosphate</keyword>
<dbReference type="GO" id="GO:0016020">
    <property type="term" value="C:membrane"/>
    <property type="evidence" value="ECO:0007669"/>
    <property type="project" value="GOC"/>
</dbReference>
<dbReference type="InterPro" id="IPR004839">
    <property type="entry name" value="Aminotransferase_I/II_large"/>
</dbReference>
<keyword evidence="10" id="KW-0012">Acyltransferase</keyword>
<dbReference type="InParanoid" id="G0VGS6"/>
<evidence type="ECO:0000313" key="12">
    <source>
        <dbReference type="EMBL" id="CCC70697.1"/>
    </source>
</evidence>
<organism evidence="12 13">
    <name type="scientific">Naumovozyma castellii</name>
    <name type="common">Yeast</name>
    <name type="synonym">Saccharomyces castellii</name>
    <dbReference type="NCBI Taxonomy" id="27288"/>
    <lineage>
        <taxon>Eukaryota</taxon>
        <taxon>Fungi</taxon>
        <taxon>Dikarya</taxon>
        <taxon>Ascomycota</taxon>
        <taxon>Saccharomycotina</taxon>
        <taxon>Saccharomycetes</taxon>
        <taxon>Saccharomycetales</taxon>
        <taxon>Saccharomycetaceae</taxon>
        <taxon>Naumovozyma</taxon>
    </lineage>
</organism>
<dbReference type="GO" id="GO:0046512">
    <property type="term" value="P:sphingosine biosynthetic process"/>
    <property type="evidence" value="ECO:0007669"/>
    <property type="project" value="TreeGrafter"/>
</dbReference>
<evidence type="ECO:0000256" key="2">
    <source>
        <dbReference type="ARBA" id="ARBA00004760"/>
    </source>
</evidence>
<name>G0VGS6_NAUCA</name>
<gene>
    <name evidence="12" type="primary">NCAS0F02130</name>
    <name evidence="12" type="ordered locus">NCAS_0F02130</name>
</gene>